<proteinExistence type="predicted"/>
<name>A0A0F9QET5_9ZZZZ</name>
<accession>A0A0F9QET5</accession>
<protein>
    <submittedName>
        <fullName evidence="2">Uncharacterized protein</fullName>
    </submittedName>
</protein>
<dbReference type="AlphaFoldDB" id="A0A0F9QET5"/>
<feature type="region of interest" description="Disordered" evidence="1">
    <location>
        <begin position="1"/>
        <end position="27"/>
    </location>
</feature>
<gene>
    <name evidence="2" type="ORF">LCGC14_1104630</name>
</gene>
<organism evidence="2">
    <name type="scientific">marine sediment metagenome</name>
    <dbReference type="NCBI Taxonomy" id="412755"/>
    <lineage>
        <taxon>unclassified sequences</taxon>
        <taxon>metagenomes</taxon>
        <taxon>ecological metagenomes</taxon>
    </lineage>
</organism>
<sequence length="296" mass="30910">MSGGGDGKDVTTTSTSTSGPPSYAQPYVEQFLQGAQNRYESAAPQFFPEATYVPPSAETETGLAGLTAGSQAGSPIAQTGQEGYLSTLQGDYLNPETNPYLRATQEAAIRPVQENLQQKTLPQIMGYFTNAGRYGSNQNLATIGNAARDATRSMLDTSSNLAYRNYADERGRQQSAIQGAPDYANRRFDDYNRLLGVGQAREGYSGNQLQDAMARYDFSQNQPQLKLGEYGGNIRQGVFGGTQTGTQVTPYFKGGSTASGALGGAMTGASTGAMFGPYGALIGGAGGAALGAGSSK</sequence>
<evidence type="ECO:0000313" key="2">
    <source>
        <dbReference type="EMBL" id="KKN03748.1"/>
    </source>
</evidence>
<evidence type="ECO:0000256" key="1">
    <source>
        <dbReference type="SAM" id="MobiDB-lite"/>
    </source>
</evidence>
<comment type="caution">
    <text evidence="2">The sequence shown here is derived from an EMBL/GenBank/DDBJ whole genome shotgun (WGS) entry which is preliminary data.</text>
</comment>
<reference evidence="2" key="1">
    <citation type="journal article" date="2015" name="Nature">
        <title>Complex archaea that bridge the gap between prokaryotes and eukaryotes.</title>
        <authorList>
            <person name="Spang A."/>
            <person name="Saw J.H."/>
            <person name="Jorgensen S.L."/>
            <person name="Zaremba-Niedzwiedzka K."/>
            <person name="Martijn J."/>
            <person name="Lind A.E."/>
            <person name="van Eijk R."/>
            <person name="Schleper C."/>
            <person name="Guy L."/>
            <person name="Ettema T.J."/>
        </authorList>
    </citation>
    <scope>NUCLEOTIDE SEQUENCE</scope>
</reference>
<dbReference type="EMBL" id="LAZR01005001">
    <property type="protein sequence ID" value="KKN03748.1"/>
    <property type="molecule type" value="Genomic_DNA"/>
</dbReference>
<feature type="compositionally biased region" description="Low complexity" evidence="1">
    <location>
        <begin position="10"/>
        <end position="22"/>
    </location>
</feature>